<dbReference type="PRINTS" id="PR00338">
    <property type="entry name" value="NUSGTNSCPFCT"/>
</dbReference>
<comment type="function">
    <text evidence="4">Participates in transcription elongation, termination and antitermination.</text>
</comment>
<reference evidence="8" key="1">
    <citation type="submission" date="2016-01" db="EMBL/GenBank/DDBJ databases">
        <authorList>
            <person name="Regsiter A."/>
            <person name="william w."/>
        </authorList>
    </citation>
    <scope>NUCLEOTIDE SEQUENCE [LARGE SCALE GENOMIC DNA]</scope>
    <source>
        <strain evidence="8">CFBP 6623</strain>
    </source>
</reference>
<dbReference type="InterPro" id="IPR001062">
    <property type="entry name" value="Transcrpt_antiterm_NusG"/>
</dbReference>
<feature type="domain" description="KOW" evidence="6">
    <location>
        <begin position="166"/>
        <end position="193"/>
    </location>
</feature>
<dbReference type="SMART" id="SM00738">
    <property type="entry name" value="NGN"/>
    <property type="match status" value="1"/>
</dbReference>
<name>A0A1S7NMQ4_9HYPH</name>
<proteinExistence type="inferred from homology"/>
<feature type="domain" description="NusG-like N-terminal" evidence="5">
    <location>
        <begin position="52"/>
        <end position="153"/>
    </location>
</feature>
<dbReference type="GO" id="GO:0006354">
    <property type="term" value="P:DNA-templated transcription elongation"/>
    <property type="evidence" value="ECO:0007669"/>
    <property type="project" value="InterPro"/>
</dbReference>
<evidence type="ECO:0000259" key="5">
    <source>
        <dbReference type="SMART" id="SM00738"/>
    </source>
</evidence>
<dbReference type="PANTHER" id="PTHR30265:SF4">
    <property type="entry name" value="KOW MOTIF FAMILY PROTEIN, EXPRESSED"/>
    <property type="match status" value="1"/>
</dbReference>
<dbReference type="SUPFAM" id="SSF82679">
    <property type="entry name" value="N-utilization substance G protein NusG, N-terminal domain"/>
    <property type="match status" value="1"/>
</dbReference>
<dbReference type="InterPro" id="IPR043425">
    <property type="entry name" value="NusG-like"/>
</dbReference>
<dbReference type="InterPro" id="IPR036735">
    <property type="entry name" value="NGN_dom_sf"/>
</dbReference>
<accession>A0A1S7NMQ4</accession>
<keyword evidence="2 4" id="KW-0805">Transcription regulation</keyword>
<protein>
    <recommendedName>
        <fullName evidence="4">Transcription termination/antitermination protein NusG</fullName>
    </recommendedName>
</protein>
<evidence type="ECO:0000256" key="4">
    <source>
        <dbReference type="RuleBase" id="RU000538"/>
    </source>
</evidence>
<evidence type="ECO:0000256" key="1">
    <source>
        <dbReference type="ARBA" id="ARBA00022814"/>
    </source>
</evidence>
<dbReference type="GO" id="GO:0006353">
    <property type="term" value="P:DNA-templated transcription termination"/>
    <property type="evidence" value="ECO:0007669"/>
    <property type="project" value="UniProtKB-KW"/>
</dbReference>
<dbReference type="InterPro" id="IPR006645">
    <property type="entry name" value="NGN-like_dom"/>
</dbReference>
<dbReference type="SUPFAM" id="SSF50104">
    <property type="entry name" value="Translation proteins SH3-like domain"/>
    <property type="match status" value="1"/>
</dbReference>
<dbReference type="CDD" id="cd08000">
    <property type="entry name" value="NGN"/>
    <property type="match status" value="1"/>
</dbReference>
<dbReference type="Gene3D" id="3.30.70.940">
    <property type="entry name" value="NusG, N-terminal domain"/>
    <property type="match status" value="1"/>
</dbReference>
<keyword evidence="1 4" id="KW-0889">Transcription antitermination</keyword>
<dbReference type="RefSeq" id="WP_080841894.1">
    <property type="nucleotide sequence ID" value="NZ_LT009723.1"/>
</dbReference>
<evidence type="ECO:0000256" key="3">
    <source>
        <dbReference type="ARBA" id="ARBA00023163"/>
    </source>
</evidence>
<dbReference type="Proteomes" id="UP000191988">
    <property type="component" value="Unassembled WGS sequence"/>
</dbReference>
<dbReference type="Gene3D" id="2.30.30.30">
    <property type="match status" value="1"/>
</dbReference>
<dbReference type="STRING" id="1183432.AGR3A_Cc120059"/>
<dbReference type="PANTHER" id="PTHR30265">
    <property type="entry name" value="RHO-INTERACTING TRANSCRIPTION TERMINATION FACTOR NUSG"/>
    <property type="match status" value="1"/>
</dbReference>
<dbReference type="GO" id="GO:0032784">
    <property type="term" value="P:regulation of DNA-templated transcription elongation"/>
    <property type="evidence" value="ECO:0007669"/>
    <property type="project" value="InterPro"/>
</dbReference>
<dbReference type="InterPro" id="IPR014722">
    <property type="entry name" value="Rib_uL2_dom2"/>
</dbReference>
<evidence type="ECO:0000313" key="8">
    <source>
        <dbReference type="Proteomes" id="UP000191988"/>
    </source>
</evidence>
<gene>
    <name evidence="7" type="primary">nusG</name>
    <name evidence="7" type="ORF">AGR3A_Cc120059</name>
</gene>
<dbReference type="InterPro" id="IPR005824">
    <property type="entry name" value="KOW"/>
</dbReference>
<comment type="similarity">
    <text evidence="4">Belongs to the NusG family.</text>
</comment>
<evidence type="ECO:0000256" key="2">
    <source>
        <dbReference type="ARBA" id="ARBA00023015"/>
    </source>
</evidence>
<dbReference type="AlphaFoldDB" id="A0A1S7NMQ4"/>
<keyword evidence="4" id="KW-0806">Transcription termination</keyword>
<dbReference type="GO" id="GO:0031564">
    <property type="term" value="P:transcription antitermination"/>
    <property type="evidence" value="ECO:0007669"/>
    <property type="project" value="UniProtKB-KW"/>
</dbReference>
<sequence>MMHNVKIYAANKPVNPELYDLTRFASLFDQMQNTKRLTVTMLSMAAENQPGKHEWFVVETKHKAEKAVEDALGKAGVKTFLPMENCGKQVFRGRVIHDVLRPMMPGYVLVNMVYSPAAVCGIARLEGVAGFVGGMIEPHRVSDEEMNRFKLFGTQELDLDLEHCKSFRRGDRVRFSSGPFAGFTGHVTKLRKDKVVDGERIASGAIVSVEMFGAVTPVETSLALLEQL</sequence>
<dbReference type="Pfam" id="PF02357">
    <property type="entry name" value="NusG"/>
    <property type="match status" value="1"/>
</dbReference>
<keyword evidence="8" id="KW-1185">Reference proteome</keyword>
<evidence type="ECO:0000313" key="7">
    <source>
        <dbReference type="EMBL" id="CUX09307.1"/>
    </source>
</evidence>
<keyword evidence="3 4" id="KW-0804">Transcription</keyword>
<dbReference type="InterPro" id="IPR008991">
    <property type="entry name" value="Translation_prot_SH3-like_sf"/>
</dbReference>
<dbReference type="SMART" id="SM00739">
    <property type="entry name" value="KOW"/>
    <property type="match status" value="1"/>
</dbReference>
<evidence type="ECO:0000259" key="6">
    <source>
        <dbReference type="SMART" id="SM00739"/>
    </source>
</evidence>
<dbReference type="CDD" id="cd06091">
    <property type="entry name" value="KOW_NusG"/>
    <property type="match status" value="1"/>
</dbReference>
<organism evidence="7 8">
    <name type="scientific">Agrobacterium tomkonis CFBP 6623</name>
    <dbReference type="NCBI Taxonomy" id="1183432"/>
    <lineage>
        <taxon>Bacteria</taxon>
        <taxon>Pseudomonadati</taxon>
        <taxon>Pseudomonadota</taxon>
        <taxon>Alphaproteobacteria</taxon>
        <taxon>Hyphomicrobiales</taxon>
        <taxon>Rhizobiaceae</taxon>
        <taxon>Rhizobium/Agrobacterium group</taxon>
        <taxon>Agrobacterium</taxon>
        <taxon>Agrobacterium tumefaciens complex</taxon>
    </lineage>
</organism>
<dbReference type="EMBL" id="FBWK01000004">
    <property type="protein sequence ID" value="CUX09307.1"/>
    <property type="molecule type" value="Genomic_DNA"/>
</dbReference>